<feature type="compositionally biased region" description="Low complexity" evidence="1">
    <location>
        <begin position="310"/>
        <end position="339"/>
    </location>
</feature>
<name>A0A0L1J484_ASPN3</name>
<feature type="region of interest" description="Disordered" evidence="1">
    <location>
        <begin position="209"/>
        <end position="247"/>
    </location>
</feature>
<sequence length="741" mass="83384">MFDIMSPQISFTKKRRWSPRMEDQYKLANAKKNLSSLHTFTFNFLKNKTSPRTKYRDSQVEIPHSDEERIACMLANATHTELDLHKQSDSDGDQGRPLSSLSSNTSSRRSIHGSPPVTPLLVHSELNLTTTEPFPDYYESCEQNPAIIDKDLEEAYNNAIAKVFEESVRMRNLGAGNPATVSPLATHVGCPVTTDSHPRQAKPSILLTSHSTLHSDTTSRSQSDTAPTPISQISSATSVRADSDKGASMTSTSQAWISLDDTGAHKVSNATPANDVSVRDVASGSAPISTIAPQFMADRKANIQARHVPSSSSSAASNDSSEGALSQLSPVVSVSHLVSGTSDTRTRDDQNNQYYAPSFHSSQHTLSGAIGSHNVGQASFSSIQGSMSLSGSTCSSQTCKRTLSIDEMAMPDEPPTPNFQPPIGTGRPLPGTTPMPARNPHMQRRLHEAEERKLNILEEMRIILRADHMKDDIQRRFTAMTNIILRMEWILFRRDVKPDGTHAKEFLSAPVVEEVQALAIPMVQYLAWLDKKLESELSISQQVLHWIIQIAKNQDLDVYQRFRQTARVIIGNLRKPRLLEKHLLTVFQDLYDTYVYSDFLNIRNRQILREEGLHIERDNLARLLIAGWDVLSRAIENYNEIITINLDLKSRFVDPIMDRLPRSYEIWEEEWKEHQRQCEILRNMELEKLWTEVEERACAEAEEQEFARAQARAMAEFRAQMQFPGQGQSSGQWHVDSRIQV</sequence>
<feature type="compositionally biased region" description="Low complexity" evidence="1">
    <location>
        <begin position="98"/>
        <end position="108"/>
    </location>
</feature>
<reference evidence="2 3" key="1">
    <citation type="submission" date="2014-06" db="EMBL/GenBank/DDBJ databases">
        <title>The Genome of the Aflatoxigenic Filamentous Fungus Aspergillus nomius.</title>
        <authorList>
            <person name="Moore M.G."/>
            <person name="Shannon B.M."/>
            <person name="Brian M.M."/>
        </authorList>
    </citation>
    <scope>NUCLEOTIDE SEQUENCE [LARGE SCALE GENOMIC DNA]</scope>
    <source>
        <strain evidence="2 3">NRRL 13137</strain>
    </source>
</reference>
<evidence type="ECO:0000313" key="2">
    <source>
        <dbReference type="EMBL" id="KNG86470.1"/>
    </source>
</evidence>
<dbReference type="Proteomes" id="UP000037505">
    <property type="component" value="Unassembled WGS sequence"/>
</dbReference>
<comment type="caution">
    <text evidence="2">The sequence shown here is derived from an EMBL/GenBank/DDBJ whole genome shotgun (WGS) entry which is preliminary data.</text>
</comment>
<feature type="region of interest" description="Disordered" evidence="1">
    <location>
        <begin position="408"/>
        <end position="432"/>
    </location>
</feature>
<feature type="compositionally biased region" description="Polar residues" evidence="1">
    <location>
        <begin position="220"/>
        <end position="240"/>
    </location>
</feature>
<feature type="region of interest" description="Disordered" evidence="1">
    <location>
        <begin position="303"/>
        <end position="359"/>
    </location>
</feature>
<protein>
    <submittedName>
        <fullName evidence="2">Uncharacterized protein</fullName>
    </submittedName>
</protein>
<dbReference type="OrthoDB" id="4497052at2759"/>
<organism evidence="2 3">
    <name type="scientific">Aspergillus nomiae NRRL (strain ATCC 15546 / NRRL 13137 / CBS 260.88 / M93)</name>
    <dbReference type="NCBI Taxonomy" id="1509407"/>
    <lineage>
        <taxon>Eukaryota</taxon>
        <taxon>Fungi</taxon>
        <taxon>Dikarya</taxon>
        <taxon>Ascomycota</taxon>
        <taxon>Pezizomycotina</taxon>
        <taxon>Eurotiomycetes</taxon>
        <taxon>Eurotiomycetidae</taxon>
        <taxon>Eurotiales</taxon>
        <taxon>Aspergillaceae</taxon>
        <taxon>Aspergillus</taxon>
        <taxon>Aspergillus subgen. Circumdati</taxon>
    </lineage>
</organism>
<evidence type="ECO:0000256" key="1">
    <source>
        <dbReference type="SAM" id="MobiDB-lite"/>
    </source>
</evidence>
<dbReference type="EMBL" id="JNOM01000114">
    <property type="protein sequence ID" value="KNG86470.1"/>
    <property type="molecule type" value="Genomic_DNA"/>
</dbReference>
<accession>A0A0L1J484</accession>
<feature type="region of interest" description="Disordered" evidence="1">
    <location>
        <begin position="85"/>
        <end position="119"/>
    </location>
</feature>
<dbReference type="AlphaFoldDB" id="A0A0L1J484"/>
<feature type="compositionally biased region" description="Low complexity" evidence="1">
    <location>
        <begin position="209"/>
        <end position="219"/>
    </location>
</feature>
<gene>
    <name evidence="2" type="ORF">ANOM_005053</name>
</gene>
<dbReference type="GeneID" id="26806857"/>
<evidence type="ECO:0000313" key="3">
    <source>
        <dbReference type="Proteomes" id="UP000037505"/>
    </source>
</evidence>
<proteinExistence type="predicted"/>
<keyword evidence="3" id="KW-1185">Reference proteome</keyword>
<dbReference type="RefSeq" id="XP_015407393.1">
    <property type="nucleotide sequence ID" value="XM_015550310.1"/>
</dbReference>